<sequence>MVSMVSALCCIFHGGPALATLGTVCAIIFSWRGCTLAVHLRPDEDFQSRVVIQKVSQAYSSSEHHERRLQDASTCEEVHAAPYAPMKIGYEMVDVDAVAPHLVELVNETVMARAVAYWSSVLQVRQAQKPLKMDRLGTGCFKYGFDTDWRCSGMQTPTCGSLVVPDKYLRARRACQEVCGPRCTGSCVQGDSCACDVAEWLVQQDSYCCFLTPQAGCPSDCSLANATQVGNGTGGGFVCEGMCVDAPEGEGAVGEDLHVFVKIEDSVECQASDTLLAYAISCGVDQCDRPVFGAINFCPTQLSTSPDELGGIISTAVHELAHVLVFSNEHFRNFRNSDGTPVIPRDTAEPRLYQDEVRYSCNENAYAWNVTSGNRRYVDLSPDILDSFSERGYNCQCPIGTPTLNPGCFYPAGPPFLQVPSCVVRMKTPTVLREVRDFFDCPTLGGAELENQEGNGCSIISSHWEQRVFASELMAPASSEHLIDTYVSRVSLAVFQDSGWYNANLSAADPLVRNVHWGYKQGCNFATAKCVDGGTPVSRHFCSSQSDTSCSLDRRSVLGCDVQLSDSVPAVYQYTPENGLGRSAEADYCPHYTVRYVNRVCSSNESTTVPYSNVNFMKEVFSAESRCFLSTLHQDVPADNGGIFVAQPDDFVNERPVCYKVMCDAGGQSYQLQVADGTSVRSVGSCSSDGQKLTLAGAGGTITCASPSEVCADLSPRHVLGDEWRNMQGASDTTVSTTSATTISATSTSASSTTHSGATRTVTSTTTGTSSKTSASTTTGSATTSTALALEPGELAAAGRPVGAIAAVLITSAVTCM</sequence>
<feature type="compositionally biased region" description="Low complexity" evidence="9">
    <location>
        <begin position="730"/>
        <end position="784"/>
    </location>
</feature>
<keyword evidence="3 8" id="KW-0479">Metal-binding</keyword>
<gene>
    <name evidence="10" type="ORF">SNAT2548_LOCUS31344</name>
</gene>
<dbReference type="PANTHER" id="PTHR10942:SF0">
    <property type="entry name" value="LEISHMANOLYSIN-LIKE PEPTIDASE"/>
    <property type="match status" value="1"/>
</dbReference>
<organism evidence="10 11">
    <name type="scientific">Symbiodinium natans</name>
    <dbReference type="NCBI Taxonomy" id="878477"/>
    <lineage>
        <taxon>Eukaryota</taxon>
        <taxon>Sar</taxon>
        <taxon>Alveolata</taxon>
        <taxon>Dinophyceae</taxon>
        <taxon>Suessiales</taxon>
        <taxon>Symbiodiniaceae</taxon>
        <taxon>Symbiodinium</taxon>
    </lineage>
</organism>
<evidence type="ECO:0000313" key="11">
    <source>
        <dbReference type="Proteomes" id="UP000604046"/>
    </source>
</evidence>
<comment type="similarity">
    <text evidence="1">Belongs to the peptidase M8 family.</text>
</comment>
<dbReference type="GO" id="GO:0046872">
    <property type="term" value="F:metal ion binding"/>
    <property type="evidence" value="ECO:0007669"/>
    <property type="project" value="UniProtKB-KW"/>
</dbReference>
<evidence type="ECO:0000256" key="7">
    <source>
        <dbReference type="PIRSR" id="PIRSR601577-1"/>
    </source>
</evidence>
<accession>A0A812U6P1</accession>
<proteinExistence type="inferred from homology"/>
<keyword evidence="2" id="KW-0645">Protease</keyword>
<dbReference type="AlphaFoldDB" id="A0A812U6P1"/>
<keyword evidence="11" id="KW-1185">Reference proteome</keyword>
<dbReference type="GO" id="GO:0016020">
    <property type="term" value="C:membrane"/>
    <property type="evidence" value="ECO:0007669"/>
    <property type="project" value="InterPro"/>
</dbReference>
<dbReference type="GO" id="GO:0005737">
    <property type="term" value="C:cytoplasm"/>
    <property type="evidence" value="ECO:0007669"/>
    <property type="project" value="TreeGrafter"/>
</dbReference>
<evidence type="ECO:0000256" key="5">
    <source>
        <dbReference type="ARBA" id="ARBA00022833"/>
    </source>
</evidence>
<dbReference type="FunFam" id="3.90.132.10:FF:000001">
    <property type="entry name" value="leishmanolysin-like peptidase isoform X2"/>
    <property type="match status" value="1"/>
</dbReference>
<comment type="caution">
    <text evidence="10">The sequence shown here is derived from an EMBL/GenBank/DDBJ whole genome shotgun (WGS) entry which is preliminary data.</text>
</comment>
<name>A0A812U6P1_9DINO</name>
<feature type="active site" evidence="7">
    <location>
        <position position="319"/>
    </location>
</feature>
<dbReference type="Gene3D" id="2.10.55.10">
    <property type="entry name" value="Leishmanolysin domain 3"/>
    <property type="match status" value="1"/>
</dbReference>
<evidence type="ECO:0000313" key="10">
    <source>
        <dbReference type="EMBL" id="CAE7557154.1"/>
    </source>
</evidence>
<dbReference type="Pfam" id="PF01457">
    <property type="entry name" value="Peptidase_M8"/>
    <property type="match status" value="2"/>
</dbReference>
<dbReference type="Proteomes" id="UP000604046">
    <property type="component" value="Unassembled WGS sequence"/>
</dbReference>
<keyword evidence="4" id="KW-0378">Hydrolase</keyword>
<dbReference type="SUPFAM" id="SSF55486">
    <property type="entry name" value="Metalloproteases ('zincins'), catalytic domain"/>
    <property type="match status" value="1"/>
</dbReference>
<dbReference type="Gene3D" id="3.90.132.10">
    <property type="entry name" value="Leishmanolysin , domain 2"/>
    <property type="match status" value="1"/>
</dbReference>
<comment type="cofactor">
    <cofactor evidence="8">
        <name>Zn(2+)</name>
        <dbReference type="ChEBI" id="CHEBI:29105"/>
    </cofactor>
    <text evidence="8">Binds 1 zinc ion per subunit.</text>
</comment>
<dbReference type="GO" id="GO:0006508">
    <property type="term" value="P:proteolysis"/>
    <property type="evidence" value="ECO:0007669"/>
    <property type="project" value="UniProtKB-KW"/>
</dbReference>
<feature type="binding site" evidence="8">
    <location>
        <position position="318"/>
    </location>
    <ligand>
        <name>Zn(2+)</name>
        <dbReference type="ChEBI" id="CHEBI:29105"/>
        <note>catalytic</note>
    </ligand>
</feature>
<dbReference type="Gene3D" id="3.10.170.20">
    <property type="match status" value="1"/>
</dbReference>
<evidence type="ECO:0000256" key="9">
    <source>
        <dbReference type="SAM" id="MobiDB-lite"/>
    </source>
</evidence>
<evidence type="ECO:0000256" key="2">
    <source>
        <dbReference type="ARBA" id="ARBA00022670"/>
    </source>
</evidence>
<dbReference type="PANTHER" id="PTHR10942">
    <property type="entry name" value="LEISHMANOLYSIN-LIKE PEPTIDASE"/>
    <property type="match status" value="1"/>
</dbReference>
<dbReference type="OrthoDB" id="527990at2759"/>
<evidence type="ECO:0008006" key="12">
    <source>
        <dbReference type="Google" id="ProtNLM"/>
    </source>
</evidence>
<keyword evidence="5 8" id="KW-0862">Zinc</keyword>
<dbReference type="InterPro" id="IPR001577">
    <property type="entry name" value="Peptidase_M8"/>
</dbReference>
<evidence type="ECO:0000256" key="6">
    <source>
        <dbReference type="ARBA" id="ARBA00023049"/>
    </source>
</evidence>
<evidence type="ECO:0000256" key="8">
    <source>
        <dbReference type="PIRSR" id="PIRSR601577-2"/>
    </source>
</evidence>
<keyword evidence="6 8" id="KW-0482">Metalloprotease</keyword>
<reference evidence="10" key="1">
    <citation type="submission" date="2021-02" db="EMBL/GenBank/DDBJ databases">
        <authorList>
            <person name="Dougan E. K."/>
            <person name="Rhodes N."/>
            <person name="Thang M."/>
            <person name="Chan C."/>
        </authorList>
    </citation>
    <scope>NUCLEOTIDE SEQUENCE</scope>
</reference>
<evidence type="ECO:0000256" key="4">
    <source>
        <dbReference type="ARBA" id="ARBA00022801"/>
    </source>
</evidence>
<evidence type="ECO:0000256" key="1">
    <source>
        <dbReference type="ARBA" id="ARBA00005860"/>
    </source>
</evidence>
<dbReference type="GO" id="GO:0007155">
    <property type="term" value="P:cell adhesion"/>
    <property type="evidence" value="ECO:0007669"/>
    <property type="project" value="InterPro"/>
</dbReference>
<feature type="binding site" evidence="8">
    <location>
        <position position="322"/>
    </location>
    <ligand>
        <name>Zn(2+)</name>
        <dbReference type="ChEBI" id="CHEBI:29105"/>
        <note>catalytic</note>
    </ligand>
</feature>
<feature type="region of interest" description="Disordered" evidence="9">
    <location>
        <begin position="728"/>
        <end position="784"/>
    </location>
</feature>
<evidence type="ECO:0000256" key="3">
    <source>
        <dbReference type="ARBA" id="ARBA00022723"/>
    </source>
</evidence>
<dbReference type="EMBL" id="CAJNDS010002653">
    <property type="protein sequence ID" value="CAE7557154.1"/>
    <property type="molecule type" value="Genomic_DNA"/>
</dbReference>
<dbReference type="GO" id="GO:0004222">
    <property type="term" value="F:metalloendopeptidase activity"/>
    <property type="evidence" value="ECO:0007669"/>
    <property type="project" value="InterPro"/>
</dbReference>
<protein>
    <recommendedName>
        <fullName evidence="12">Leishmanolysin-like peptidase</fullName>
    </recommendedName>
</protein>
<feature type="binding site" evidence="8">
    <location>
        <position position="463"/>
    </location>
    <ligand>
        <name>Zn(2+)</name>
        <dbReference type="ChEBI" id="CHEBI:29105"/>
        <note>catalytic</note>
    </ligand>
</feature>